<keyword evidence="4" id="KW-1185">Reference proteome</keyword>
<comment type="caution">
    <text evidence="3">The sequence shown here is derived from an EMBL/GenBank/DDBJ whole genome shotgun (WGS) entry which is preliminary data.</text>
</comment>
<dbReference type="Proteomes" id="UP000617145">
    <property type="component" value="Unassembled WGS sequence"/>
</dbReference>
<protein>
    <submittedName>
        <fullName evidence="3">Uncharacterized protein</fullName>
    </submittedName>
</protein>
<dbReference type="RefSeq" id="WP_188790635.1">
    <property type="nucleotide sequence ID" value="NZ_BMJV01000005.1"/>
</dbReference>
<reference evidence="3" key="1">
    <citation type="journal article" date="2014" name="Int. J. Syst. Evol. Microbiol.">
        <title>Complete genome sequence of Corynebacterium casei LMG S-19264T (=DSM 44701T), isolated from a smear-ripened cheese.</title>
        <authorList>
            <consortium name="US DOE Joint Genome Institute (JGI-PGF)"/>
            <person name="Walter F."/>
            <person name="Albersmeier A."/>
            <person name="Kalinowski J."/>
            <person name="Ruckert C."/>
        </authorList>
    </citation>
    <scope>NUCLEOTIDE SEQUENCE</scope>
    <source>
        <strain evidence="3">CGMCC 1.15762</strain>
    </source>
</reference>
<proteinExistence type="predicted"/>
<dbReference type="EMBL" id="BMJV01000005">
    <property type="protein sequence ID" value="GGG75964.1"/>
    <property type="molecule type" value="Genomic_DNA"/>
</dbReference>
<reference evidence="3" key="2">
    <citation type="submission" date="2020-09" db="EMBL/GenBank/DDBJ databases">
        <authorList>
            <person name="Sun Q."/>
            <person name="Zhou Y."/>
        </authorList>
    </citation>
    <scope>NUCLEOTIDE SEQUENCE</scope>
    <source>
        <strain evidence="3">CGMCC 1.15762</strain>
    </source>
</reference>
<gene>
    <name evidence="3" type="ORF">GCM10011415_25750</name>
</gene>
<evidence type="ECO:0000313" key="4">
    <source>
        <dbReference type="Proteomes" id="UP000617145"/>
    </source>
</evidence>
<sequence>MQKILALIVGLMAVGGLTYALRDAPAEEAVQAEPAATASHSPKPNVPDAEVDGTPPITEGSPPEPSAQTVGEAPGEDAGAALDEAAGEVGRRLEVAGKAAAATIGGVLGEMGETLDDSLDAMARDNDGADGTGDLGPEAGHTAQAEDTGEDSSDVGDGPASAPEGVLPDNHTSEPGTSPADRPDSSAETQQAAPDQAEADSKGSDAAPSETADVPDKDELDRLLTVEGFDYDRVIDYVEGADLSPLLKRTTQSTLEGARDNPVLLEAALSILRGQLVQ</sequence>
<feature type="region of interest" description="Disordered" evidence="1">
    <location>
        <begin position="28"/>
        <end position="86"/>
    </location>
</feature>
<feature type="region of interest" description="Disordered" evidence="1">
    <location>
        <begin position="121"/>
        <end position="219"/>
    </location>
</feature>
<evidence type="ECO:0000313" key="3">
    <source>
        <dbReference type="EMBL" id="GGG75964.1"/>
    </source>
</evidence>
<name>A0A8J2ZKK7_9RHOB</name>
<dbReference type="AlphaFoldDB" id="A0A8J2ZKK7"/>
<accession>A0A8J2ZKK7</accession>
<feature type="signal peptide" evidence="2">
    <location>
        <begin position="1"/>
        <end position="20"/>
    </location>
</feature>
<keyword evidence="2" id="KW-0732">Signal</keyword>
<evidence type="ECO:0000256" key="2">
    <source>
        <dbReference type="SAM" id="SignalP"/>
    </source>
</evidence>
<evidence type="ECO:0000256" key="1">
    <source>
        <dbReference type="SAM" id="MobiDB-lite"/>
    </source>
</evidence>
<organism evidence="3 4">
    <name type="scientific">Salipiger pallidus</name>
    <dbReference type="NCBI Taxonomy" id="1775170"/>
    <lineage>
        <taxon>Bacteria</taxon>
        <taxon>Pseudomonadati</taxon>
        <taxon>Pseudomonadota</taxon>
        <taxon>Alphaproteobacteria</taxon>
        <taxon>Rhodobacterales</taxon>
        <taxon>Roseobacteraceae</taxon>
        <taxon>Salipiger</taxon>
    </lineage>
</organism>
<feature type="chain" id="PRO_5035182594" evidence="2">
    <location>
        <begin position="21"/>
        <end position="278"/>
    </location>
</feature>
<feature type="compositionally biased region" description="Low complexity" evidence="1">
    <location>
        <begin position="71"/>
        <end position="86"/>
    </location>
</feature>
<feature type="compositionally biased region" description="Low complexity" evidence="1">
    <location>
        <begin position="28"/>
        <end position="38"/>
    </location>
</feature>